<proteinExistence type="predicted"/>
<dbReference type="Pfam" id="PF09922">
    <property type="entry name" value="LiaF-like_C"/>
    <property type="match status" value="1"/>
</dbReference>
<dbReference type="OrthoDB" id="9782236at2"/>
<evidence type="ECO:0000313" key="2">
    <source>
        <dbReference type="EMBL" id="CUT03998.1"/>
    </source>
</evidence>
<accession>A0A656DB35</accession>
<gene>
    <name evidence="2" type="ORF">JGI24_01404</name>
</gene>
<evidence type="ECO:0000259" key="1">
    <source>
        <dbReference type="Pfam" id="PF09922"/>
    </source>
</evidence>
<name>A0A656DB35_KRYT1</name>
<dbReference type="AlphaFoldDB" id="A0A656DB35"/>
<dbReference type="RefSeq" id="WP_072150730.1">
    <property type="nucleotide sequence ID" value="NZ_CZVH01000060.1"/>
</dbReference>
<keyword evidence="3" id="KW-1185">Reference proteome</keyword>
<reference evidence="2 3" key="1">
    <citation type="submission" date="2015-11" db="EMBL/GenBank/DDBJ databases">
        <authorList>
            <person name="Varghese N."/>
        </authorList>
    </citation>
    <scope>NUCLEOTIDE SEQUENCE [LARGE SCALE GENOMIC DNA]</scope>
    <source>
        <strain evidence="2 3">JGI-24</strain>
    </source>
</reference>
<organism evidence="2 3">
    <name type="scientific">Kryptobacter tengchongensis</name>
    <dbReference type="NCBI Taxonomy" id="1643429"/>
    <lineage>
        <taxon>Bacteria</taxon>
        <taxon>Pseudomonadati</taxon>
        <taxon>Candidatus Kryptoniota</taxon>
        <taxon>Candidatus Kryptobacter</taxon>
    </lineage>
</organism>
<feature type="domain" description="Cell wall-active antibiotics response LiaF-like C-terminal" evidence="1">
    <location>
        <begin position="185"/>
        <end position="280"/>
    </location>
</feature>
<sequence>MKLHKLEIVFLIFLIQIVRANDEKIFQTRFHKEIPRKNEKELKIKISGGTGVFYILPGSDDKIAVIDGYSEKTTTKNLVNIDYFVEEGIGYLEFEITKVSSREISSDESWYIKLCNDIPTTLDITLGASKANIELGGLSLKNLKISTGVSSTKLKFTSPNKITMRKLEIEAGVAKFDGEKLGNAKFRSFNFSGGMGSFDIDLSGELLNDGELNFELGFGNLDIYLPKEVGAIITSPSSFLSSRKFDNFYKRGDKFISFNYENAQKKINIFIESGLGNVRVRWID</sequence>
<protein>
    <submittedName>
        <fullName evidence="2">N-terminal domain of toast_rack, DUF2154</fullName>
    </submittedName>
</protein>
<evidence type="ECO:0000313" key="3">
    <source>
        <dbReference type="Proteomes" id="UP000243065"/>
    </source>
</evidence>
<dbReference type="InterPro" id="IPR024425">
    <property type="entry name" value="LiaF-like_C"/>
</dbReference>
<dbReference type="EMBL" id="CZVU01000079">
    <property type="protein sequence ID" value="CUT03998.1"/>
    <property type="molecule type" value="Genomic_DNA"/>
</dbReference>
<dbReference type="Proteomes" id="UP000243065">
    <property type="component" value="Unassembled WGS sequence"/>
</dbReference>